<feature type="region of interest" description="Disordered" evidence="5">
    <location>
        <begin position="1"/>
        <end position="77"/>
    </location>
</feature>
<gene>
    <name evidence="8" type="ORF">CSUB01_11723</name>
</gene>
<dbReference type="GO" id="GO:0016020">
    <property type="term" value="C:membrane"/>
    <property type="evidence" value="ECO:0007669"/>
    <property type="project" value="UniProtKB-SubCell"/>
</dbReference>
<feature type="compositionally biased region" description="Low complexity" evidence="5">
    <location>
        <begin position="162"/>
        <end position="173"/>
    </location>
</feature>
<feature type="compositionally biased region" description="Polar residues" evidence="5">
    <location>
        <begin position="128"/>
        <end position="141"/>
    </location>
</feature>
<dbReference type="OrthoDB" id="6770063at2759"/>
<evidence type="ECO:0000313" key="8">
    <source>
        <dbReference type="EMBL" id="KDN60050.1"/>
    </source>
</evidence>
<comment type="caution">
    <text evidence="8">The sequence shown here is derived from an EMBL/GenBank/DDBJ whole genome shotgun (WGS) entry which is preliminary data.</text>
</comment>
<dbReference type="PANTHER" id="PTHR23502:SF60">
    <property type="entry name" value="MAJOR FACILITATOR SUPERFAMILY (MFS) PROFILE DOMAIN-CONTAINING PROTEIN-RELATED"/>
    <property type="match status" value="1"/>
</dbReference>
<evidence type="ECO:0000256" key="3">
    <source>
        <dbReference type="ARBA" id="ARBA00022989"/>
    </source>
</evidence>
<accession>A0A066X1Z6</accession>
<feature type="transmembrane region" description="Helical" evidence="6">
    <location>
        <begin position="669"/>
        <end position="689"/>
    </location>
</feature>
<evidence type="ECO:0000313" key="9">
    <source>
        <dbReference type="Proteomes" id="UP000027238"/>
    </source>
</evidence>
<evidence type="ECO:0000256" key="6">
    <source>
        <dbReference type="SAM" id="Phobius"/>
    </source>
</evidence>
<feature type="compositionally biased region" description="Pro residues" evidence="5">
    <location>
        <begin position="182"/>
        <end position="199"/>
    </location>
</feature>
<dbReference type="OMA" id="RANVIRY"/>
<feature type="compositionally biased region" description="Polar residues" evidence="5">
    <location>
        <begin position="28"/>
        <end position="37"/>
    </location>
</feature>
<sequence>MSQPPYQQHQQSQWSSGGDDKPVAVAMGSQSPDSPSLTKRGFDWQQHDRNPSDRTTVSFPPYVPPREDVRPRSNTAQTDINMPAFHEEPLYPRATQPELPLSPDHFGPSRYPTVGPFERGNRAGRDPVQQTLRSGSGSMSSRIPLPAHPQALLAARYDPGVSPSQPSTSLSESYRAANNIQPLPPPPPPPPGQFAPYKPPSVYTPVHNSRTSLTRRQEEGHEDPRVRALVDALRLNPPTPLTLTAQETKRPAEPTRQISHIELATVLDDIRTNPQRWSNSAPSVPQEARLPEQHRSYSITKQRAVPPPLRASPGKSDSVAAMATTVAGSGTSTARGWEKQEPPLPTMGDDGGRGGGVANARNKPVGTADDLEADNIVTWDGPDDPANPANWPMTKKYQTSLILSLFSFIAPFSATMVGPAMSVIGTELNIAPGTEQQLIQGMQVLAAGIGPFFIAPIIELFGRANVIRYAHLWHLIWNTACGFATSGPQLLAFRFIGGLGASAPQILAPGLTADVYPAPMGGRGDAVHAYLPFFGSAIAPIFGAFVTQESDWRWIFWGTSIVSVIALALAFLVLDETYHPVLLERKAARLRKETGNQRLHTPFHDPNQSNSDRILKRAALPWFMLVSHPIVQLPFGYRAYLFGIMYFIISTYDRNFMSVYGMDKESASLNFLSLGIGFVVGLHISRYAIDGFSAYFRRKHRTNGHAPEWRLPVNSGAALFLPPALILYGWGLRNELHYIIINISAFFLAIGLILGYFSLQPYVTESYGLEYASSAHSVGAFLQHIAEFAFPLFGPSVTNSDLGFGWSYTLLATLTLAICTMMPLILWHFGPAIRRISTKGLPVEPSGRR</sequence>
<comment type="subcellular location">
    <subcellularLocation>
        <location evidence="1">Membrane</location>
        <topology evidence="1">Multi-pass membrane protein</topology>
    </subcellularLocation>
</comment>
<dbReference type="STRING" id="1173701.A0A066X1Z6"/>
<keyword evidence="9" id="KW-1185">Reference proteome</keyword>
<evidence type="ECO:0000259" key="7">
    <source>
        <dbReference type="PROSITE" id="PS50850"/>
    </source>
</evidence>
<proteinExistence type="predicted"/>
<dbReference type="HOGENOM" id="CLU_017003_0_0_1"/>
<feature type="domain" description="Major facilitator superfamily (MFS) profile" evidence="7">
    <location>
        <begin position="399"/>
        <end position="834"/>
    </location>
</feature>
<feature type="transmembrane region" description="Helical" evidence="6">
    <location>
        <begin position="709"/>
        <end position="730"/>
    </location>
</feature>
<feature type="compositionally biased region" description="Low complexity" evidence="5">
    <location>
        <begin position="1"/>
        <end position="16"/>
    </location>
</feature>
<dbReference type="Proteomes" id="UP000027238">
    <property type="component" value="Unassembled WGS sequence"/>
</dbReference>
<organism evidence="8 9">
    <name type="scientific">Colletotrichum sublineola</name>
    <name type="common">Sorghum anthracnose fungus</name>
    <dbReference type="NCBI Taxonomy" id="1173701"/>
    <lineage>
        <taxon>Eukaryota</taxon>
        <taxon>Fungi</taxon>
        <taxon>Dikarya</taxon>
        <taxon>Ascomycota</taxon>
        <taxon>Pezizomycotina</taxon>
        <taxon>Sordariomycetes</taxon>
        <taxon>Hypocreomycetidae</taxon>
        <taxon>Glomerellales</taxon>
        <taxon>Glomerellaceae</taxon>
        <taxon>Colletotrichum</taxon>
        <taxon>Colletotrichum graminicola species complex</taxon>
    </lineage>
</organism>
<feature type="region of interest" description="Disordered" evidence="5">
    <location>
        <begin position="94"/>
        <end position="143"/>
    </location>
</feature>
<keyword evidence="3 6" id="KW-1133">Transmembrane helix</keyword>
<reference evidence="9" key="1">
    <citation type="journal article" date="2014" name="Genome Announc.">
        <title>Draft genome sequence of Colletotrichum sublineola, a destructive pathogen of cultivated sorghum.</title>
        <authorList>
            <person name="Baroncelli R."/>
            <person name="Sanz-Martin J.M."/>
            <person name="Rech G.E."/>
            <person name="Sukno S.A."/>
            <person name="Thon M.R."/>
        </authorList>
    </citation>
    <scope>NUCLEOTIDE SEQUENCE [LARGE SCALE GENOMIC DNA]</scope>
    <source>
        <strain evidence="9">TX430BB</strain>
    </source>
</reference>
<dbReference type="GO" id="GO:0022857">
    <property type="term" value="F:transmembrane transporter activity"/>
    <property type="evidence" value="ECO:0007669"/>
    <property type="project" value="InterPro"/>
</dbReference>
<feature type="compositionally biased region" description="Basic and acidic residues" evidence="5">
    <location>
        <begin position="40"/>
        <end position="52"/>
    </location>
</feature>
<feature type="transmembrane region" description="Helical" evidence="6">
    <location>
        <begin position="401"/>
        <end position="424"/>
    </location>
</feature>
<dbReference type="SUPFAM" id="SSF103473">
    <property type="entry name" value="MFS general substrate transporter"/>
    <property type="match status" value="1"/>
</dbReference>
<dbReference type="PROSITE" id="PS50850">
    <property type="entry name" value="MFS"/>
    <property type="match status" value="1"/>
</dbReference>
<dbReference type="InterPro" id="IPR020846">
    <property type="entry name" value="MFS_dom"/>
</dbReference>
<evidence type="ECO:0000256" key="5">
    <source>
        <dbReference type="SAM" id="MobiDB-lite"/>
    </source>
</evidence>
<feature type="compositionally biased region" description="Polar residues" evidence="5">
    <location>
        <begin position="273"/>
        <end position="283"/>
    </location>
</feature>
<protein>
    <submittedName>
        <fullName evidence="8">Putative major facilitator superfamily transporter</fullName>
    </submittedName>
</protein>
<feature type="transmembrane region" description="Helical" evidence="6">
    <location>
        <begin position="529"/>
        <end position="548"/>
    </location>
</feature>
<dbReference type="Pfam" id="PF07690">
    <property type="entry name" value="MFS_1"/>
    <property type="match status" value="1"/>
</dbReference>
<evidence type="ECO:0000256" key="2">
    <source>
        <dbReference type="ARBA" id="ARBA00022692"/>
    </source>
</evidence>
<feature type="compositionally biased region" description="Low complexity" evidence="5">
    <location>
        <begin position="318"/>
        <end position="334"/>
    </location>
</feature>
<dbReference type="AlphaFoldDB" id="A0A066X1Z6"/>
<dbReference type="PANTHER" id="PTHR23502">
    <property type="entry name" value="MAJOR FACILITATOR SUPERFAMILY"/>
    <property type="match status" value="1"/>
</dbReference>
<dbReference type="Gene3D" id="1.20.1250.20">
    <property type="entry name" value="MFS general substrate transporter like domains"/>
    <property type="match status" value="1"/>
</dbReference>
<feature type="transmembrane region" description="Helical" evidence="6">
    <location>
        <begin position="444"/>
        <end position="462"/>
    </location>
</feature>
<feature type="transmembrane region" description="Helical" evidence="6">
    <location>
        <begin position="805"/>
        <end position="829"/>
    </location>
</feature>
<dbReference type="eggNOG" id="KOG0255">
    <property type="taxonomic scope" value="Eukaryota"/>
</dbReference>
<feature type="region of interest" description="Disordered" evidence="5">
    <location>
        <begin position="273"/>
        <end position="356"/>
    </location>
</feature>
<name>A0A066X1Z6_COLSU</name>
<keyword evidence="2 6" id="KW-0812">Transmembrane</keyword>
<feature type="transmembrane region" description="Helical" evidence="6">
    <location>
        <begin position="736"/>
        <end position="759"/>
    </location>
</feature>
<dbReference type="EMBL" id="JMSE01001553">
    <property type="protein sequence ID" value="KDN60050.1"/>
    <property type="molecule type" value="Genomic_DNA"/>
</dbReference>
<dbReference type="InterPro" id="IPR011701">
    <property type="entry name" value="MFS"/>
</dbReference>
<dbReference type="InterPro" id="IPR036259">
    <property type="entry name" value="MFS_trans_sf"/>
</dbReference>
<feature type="transmembrane region" description="Helical" evidence="6">
    <location>
        <begin position="622"/>
        <end position="649"/>
    </location>
</feature>
<evidence type="ECO:0000256" key="4">
    <source>
        <dbReference type="ARBA" id="ARBA00023136"/>
    </source>
</evidence>
<keyword evidence="4 6" id="KW-0472">Membrane</keyword>
<evidence type="ECO:0000256" key="1">
    <source>
        <dbReference type="ARBA" id="ARBA00004141"/>
    </source>
</evidence>
<feature type="region of interest" description="Disordered" evidence="5">
    <location>
        <begin position="157"/>
        <end position="225"/>
    </location>
</feature>
<feature type="transmembrane region" description="Helical" evidence="6">
    <location>
        <begin position="554"/>
        <end position="574"/>
    </location>
</feature>
<feature type="compositionally biased region" description="Basic and acidic residues" evidence="5">
    <location>
        <begin position="215"/>
        <end position="225"/>
    </location>
</feature>